<dbReference type="OrthoDB" id="1405469at2759"/>
<dbReference type="InterPro" id="IPR017441">
    <property type="entry name" value="Protein_kinase_ATP_BS"/>
</dbReference>
<reference evidence="22" key="1">
    <citation type="submission" date="2015-07" db="EMBL/GenBank/DDBJ databases">
        <title>MeaNS - Measles Nucleotide Surveillance Program.</title>
        <authorList>
            <person name="Tran T."/>
            <person name="Druce J."/>
        </authorList>
    </citation>
    <scope>NUCLEOTIDE SEQUENCE</scope>
    <source>
        <strain evidence="22">UCB-OBI-ISO-001</strain>
        <tissue evidence="22">Gonad</tissue>
    </source>
</reference>
<evidence type="ECO:0000259" key="21">
    <source>
        <dbReference type="PROSITE" id="PS50011"/>
    </source>
</evidence>
<dbReference type="SMART" id="SM00220">
    <property type="entry name" value="S_TKc"/>
    <property type="match status" value="1"/>
</dbReference>
<evidence type="ECO:0000256" key="2">
    <source>
        <dbReference type="ARBA" id="ARBA00022527"/>
    </source>
</evidence>
<evidence type="ECO:0000256" key="8">
    <source>
        <dbReference type="ARBA" id="ARBA00022840"/>
    </source>
</evidence>
<dbReference type="GO" id="GO:0017148">
    <property type="term" value="P:negative regulation of translation"/>
    <property type="evidence" value="ECO:0007669"/>
    <property type="project" value="UniProtKB-KW"/>
</dbReference>
<feature type="domain" description="Protein kinase" evidence="21">
    <location>
        <begin position="152"/>
        <end position="486"/>
    </location>
</feature>
<keyword evidence="8 19" id="KW-0067">ATP-binding</keyword>
<evidence type="ECO:0000256" key="4">
    <source>
        <dbReference type="ARBA" id="ARBA00022679"/>
    </source>
</evidence>
<dbReference type="KEGG" id="obi:106883935"/>
<dbReference type="GO" id="GO:0005524">
    <property type="term" value="F:ATP binding"/>
    <property type="evidence" value="ECO:0007669"/>
    <property type="project" value="UniProtKB-UniRule"/>
</dbReference>
<comment type="catalytic activity">
    <reaction evidence="17">
        <text>L-threonyl-[protein] + ATP = O-phospho-L-threonyl-[protein] + ADP + H(+)</text>
        <dbReference type="Rhea" id="RHEA:46608"/>
        <dbReference type="Rhea" id="RHEA-COMP:11060"/>
        <dbReference type="Rhea" id="RHEA-COMP:11605"/>
        <dbReference type="ChEBI" id="CHEBI:15378"/>
        <dbReference type="ChEBI" id="CHEBI:30013"/>
        <dbReference type="ChEBI" id="CHEBI:30616"/>
        <dbReference type="ChEBI" id="CHEBI:61977"/>
        <dbReference type="ChEBI" id="CHEBI:456216"/>
        <dbReference type="EC" id="2.7.11.1"/>
    </reaction>
    <physiologicalReaction direction="left-to-right" evidence="17">
        <dbReference type="Rhea" id="RHEA:46609"/>
    </physiologicalReaction>
</comment>
<keyword evidence="4" id="KW-0808">Transferase</keyword>
<evidence type="ECO:0000256" key="18">
    <source>
        <dbReference type="ARBA" id="ARBA00048977"/>
    </source>
</evidence>
<proteinExistence type="inferred from homology"/>
<evidence type="ECO:0000256" key="19">
    <source>
        <dbReference type="PROSITE-ProRule" id="PRU10141"/>
    </source>
</evidence>
<dbReference type="GO" id="GO:0004694">
    <property type="term" value="F:eukaryotic translation initiation factor 2alpha kinase activity"/>
    <property type="evidence" value="ECO:0007669"/>
    <property type="project" value="TreeGrafter"/>
</dbReference>
<dbReference type="InterPro" id="IPR011009">
    <property type="entry name" value="Kinase-like_dom_sf"/>
</dbReference>
<dbReference type="GO" id="GO:0005737">
    <property type="term" value="C:cytoplasm"/>
    <property type="evidence" value="ECO:0007669"/>
    <property type="project" value="TreeGrafter"/>
</dbReference>
<comment type="similarity">
    <text evidence="12">Belongs to the protein kinase superfamily. Ser/Thr protein kinase family. GCN2 subfamily.</text>
</comment>
<keyword evidence="3" id="KW-0597">Phosphoprotein</keyword>
<dbReference type="InterPro" id="IPR008271">
    <property type="entry name" value="Ser/Thr_kinase_AS"/>
</dbReference>
<keyword evidence="9" id="KW-0832">Ubl conjugation</keyword>
<evidence type="ECO:0000256" key="16">
    <source>
        <dbReference type="ARBA" id="ARBA00046654"/>
    </source>
</evidence>
<keyword evidence="11" id="KW-0652">Protein synthesis inhibitor</keyword>
<keyword evidence="20" id="KW-0175">Coiled coil</keyword>
<organism evidence="22">
    <name type="scientific">Octopus bimaculoides</name>
    <name type="common">California two-spotted octopus</name>
    <dbReference type="NCBI Taxonomy" id="37653"/>
    <lineage>
        <taxon>Eukaryota</taxon>
        <taxon>Metazoa</taxon>
        <taxon>Spiralia</taxon>
        <taxon>Lophotrochozoa</taxon>
        <taxon>Mollusca</taxon>
        <taxon>Cephalopoda</taxon>
        <taxon>Coleoidea</taxon>
        <taxon>Octopodiformes</taxon>
        <taxon>Octopoda</taxon>
        <taxon>Incirrata</taxon>
        <taxon>Octopodidae</taxon>
        <taxon>Octopus</taxon>
    </lineage>
</organism>
<dbReference type="PANTHER" id="PTHR11042:SF160">
    <property type="entry name" value="EUKARYOTIC TRANSLATION INITIATION FACTOR 2-ALPHA KINASE 1"/>
    <property type="match status" value="1"/>
</dbReference>
<dbReference type="AlphaFoldDB" id="A0A0L8I5S9"/>
<dbReference type="InterPro" id="IPR050339">
    <property type="entry name" value="CC_SR_Kinase"/>
</dbReference>
<comment type="catalytic activity">
    <reaction evidence="18">
        <text>L-seryl-[protein] + ATP = O-phospho-L-seryl-[protein] + ADP + H(+)</text>
        <dbReference type="Rhea" id="RHEA:17989"/>
        <dbReference type="Rhea" id="RHEA-COMP:9863"/>
        <dbReference type="Rhea" id="RHEA-COMP:11604"/>
        <dbReference type="ChEBI" id="CHEBI:15378"/>
        <dbReference type="ChEBI" id="CHEBI:29999"/>
        <dbReference type="ChEBI" id="CHEBI:30616"/>
        <dbReference type="ChEBI" id="CHEBI:83421"/>
        <dbReference type="ChEBI" id="CHEBI:456216"/>
        <dbReference type="EC" id="2.7.11.1"/>
    </reaction>
    <physiologicalReaction direction="left-to-right" evidence="18">
        <dbReference type="Rhea" id="RHEA:17990"/>
    </physiologicalReaction>
</comment>
<evidence type="ECO:0000256" key="3">
    <source>
        <dbReference type="ARBA" id="ARBA00022553"/>
    </source>
</evidence>
<gene>
    <name evidence="22" type="ORF">OCBIM_22033379mg</name>
</gene>
<keyword evidence="6 19" id="KW-0547">Nucleotide-binding</keyword>
<evidence type="ECO:0000256" key="14">
    <source>
        <dbReference type="ARBA" id="ARBA00042456"/>
    </source>
</evidence>
<evidence type="ECO:0000313" key="22">
    <source>
        <dbReference type="EMBL" id="KOF96822.1"/>
    </source>
</evidence>
<feature type="coiled-coil region" evidence="20">
    <location>
        <begin position="494"/>
        <end position="521"/>
    </location>
</feature>
<evidence type="ECO:0000256" key="13">
    <source>
        <dbReference type="ARBA" id="ARBA00040433"/>
    </source>
</evidence>
<evidence type="ECO:0000256" key="10">
    <source>
        <dbReference type="ARBA" id="ARBA00023157"/>
    </source>
</evidence>
<dbReference type="OMA" id="NESIMFE"/>
<keyword evidence="5" id="KW-0677">Repeat</keyword>
<evidence type="ECO:0000256" key="11">
    <source>
        <dbReference type="ARBA" id="ARBA00023193"/>
    </source>
</evidence>
<sequence>MDSQSNDSRQSKKQLQKKRLTPLNLVKSDDWKSMFKIEDTKKVKKFDGVDDSKALLSHKNSSTDFVLASLLEFLCSIQGNDKKASQSKFQDISSFLIDKDLLSPSSTLDEFQGLRANISKILFNLLFFKQIHVPLNKLPQNIQIYERYKLEFDDEGHIGKGGFGSVRKAINKLDGRHYAIKKIWLKDNDSTIEIKRILDEVKTLACLKHKNIVGYNSAWLEQDIFMTGPSNEGPEMERFSYSGLAPNAGFQKLNIKELDSSFNSSDSSESSDNQLCNSQGSPLIQYKSCKTLYIQMELCEQTLEDWLNSRNSEDDKPLVERIDTVNNLKILQETVEGLEFIHSRGIIHRDIKPANIFLKENFSVKIGDFGLAKRSYTSDSDVTKEDFVSLSVGVGTSTYSAPEQLNSSNYDTKSDIYSLGLIIYELYYSFTTMSERTDLFNVLKENSKIDNLVVQNFPDQAELIKKMTKKDPAERLTAQNILSQYLCTSKDDIIREQKREIACLKNRVKELELLLHSHEERMRTEK</sequence>
<dbReference type="Gene3D" id="1.10.510.10">
    <property type="entry name" value="Transferase(Phosphotransferase) domain 1"/>
    <property type="match status" value="1"/>
</dbReference>
<evidence type="ECO:0000256" key="15">
    <source>
        <dbReference type="ARBA" id="ARBA00042914"/>
    </source>
</evidence>
<dbReference type="PROSITE" id="PS50011">
    <property type="entry name" value="PROTEIN_KINASE_DOM"/>
    <property type="match status" value="1"/>
</dbReference>
<dbReference type="InterPro" id="IPR054521">
    <property type="entry name" value="HRI2_3H"/>
</dbReference>
<dbReference type="STRING" id="37653.A0A0L8I5S9"/>
<dbReference type="PROSITE" id="PS00108">
    <property type="entry name" value="PROTEIN_KINASE_ST"/>
    <property type="match status" value="1"/>
</dbReference>
<dbReference type="PANTHER" id="PTHR11042">
    <property type="entry name" value="EUKARYOTIC TRANSLATION INITIATION FACTOR 2-ALPHA KINASE EIF2-ALPHA KINASE -RELATED"/>
    <property type="match status" value="1"/>
</dbReference>
<feature type="binding site" evidence="19">
    <location>
        <position position="182"/>
    </location>
    <ligand>
        <name>ATP</name>
        <dbReference type="ChEBI" id="CHEBI:30616"/>
    </ligand>
</feature>
<evidence type="ECO:0000256" key="12">
    <source>
        <dbReference type="ARBA" id="ARBA00037982"/>
    </source>
</evidence>
<evidence type="ECO:0000256" key="20">
    <source>
        <dbReference type="SAM" id="Coils"/>
    </source>
</evidence>
<protein>
    <recommendedName>
        <fullName evidence="13">Eukaryotic translation initiation factor 2-alpha kinase 1</fullName>
        <ecNumber evidence="1">2.7.11.1</ecNumber>
    </recommendedName>
    <alternativeName>
        <fullName evidence="15">Heme-regulated eukaryotic initiation factor eIF-2-alpha kinase</fullName>
    </alternativeName>
    <alternativeName>
        <fullName evidence="14">Hemin-sensitive initiation factor 2-alpha kinase</fullName>
    </alternativeName>
</protein>
<dbReference type="SUPFAM" id="SSF56112">
    <property type="entry name" value="Protein kinase-like (PK-like)"/>
    <property type="match status" value="1"/>
</dbReference>
<keyword evidence="10" id="KW-1015">Disulfide bond</keyword>
<dbReference type="CDD" id="cd13996">
    <property type="entry name" value="STKc_EIF2AK"/>
    <property type="match status" value="1"/>
</dbReference>
<evidence type="ECO:0000256" key="1">
    <source>
        <dbReference type="ARBA" id="ARBA00012513"/>
    </source>
</evidence>
<comment type="subunit">
    <text evidence="16">Synthesized in an inactive form that binds to the N-terminal domain of CDC37. Has to be associated with a multiprotein complex containing Hsp90, CDC37 and PPP5C for maturation and activation by autophosphorylation. The phosphatase PPP5C modulates this activation. Homodimer; homodimerizes in presence of heme, forming a disulfide-linked inactive homodimer. Interacts with DELE1; binds both to full-length DELE1 and processed form of DELE1 (S-DELE1) in response to stress, leading to activate its protein kinase activity and trigger the integrated stress response (ISR).</text>
</comment>
<accession>A0A0L8I5S9</accession>
<dbReference type="PROSITE" id="PS00107">
    <property type="entry name" value="PROTEIN_KINASE_ATP"/>
    <property type="match status" value="1"/>
</dbReference>
<evidence type="ECO:0000256" key="17">
    <source>
        <dbReference type="ARBA" id="ARBA00048659"/>
    </source>
</evidence>
<keyword evidence="7" id="KW-0418">Kinase</keyword>
<keyword evidence="2" id="KW-0723">Serine/threonine-protein kinase</keyword>
<dbReference type="Gene3D" id="3.30.200.20">
    <property type="entry name" value="Phosphorylase Kinase, domain 1"/>
    <property type="match status" value="1"/>
</dbReference>
<evidence type="ECO:0000256" key="5">
    <source>
        <dbReference type="ARBA" id="ARBA00022737"/>
    </source>
</evidence>
<evidence type="ECO:0000256" key="9">
    <source>
        <dbReference type="ARBA" id="ARBA00022843"/>
    </source>
</evidence>
<dbReference type="EC" id="2.7.11.1" evidence="1"/>
<name>A0A0L8I5S9_OCTBM</name>
<dbReference type="Pfam" id="PF22949">
    <property type="entry name" value="HRI2_3H"/>
    <property type="match status" value="1"/>
</dbReference>
<evidence type="ECO:0000256" key="6">
    <source>
        <dbReference type="ARBA" id="ARBA00022741"/>
    </source>
</evidence>
<dbReference type="GO" id="GO:0005634">
    <property type="term" value="C:nucleus"/>
    <property type="evidence" value="ECO:0007669"/>
    <property type="project" value="TreeGrafter"/>
</dbReference>
<dbReference type="Pfam" id="PF00069">
    <property type="entry name" value="Pkinase"/>
    <property type="match status" value="2"/>
</dbReference>
<evidence type="ECO:0000256" key="7">
    <source>
        <dbReference type="ARBA" id="ARBA00022777"/>
    </source>
</evidence>
<dbReference type="InterPro" id="IPR000719">
    <property type="entry name" value="Prot_kinase_dom"/>
</dbReference>
<dbReference type="EMBL" id="KQ416479">
    <property type="protein sequence ID" value="KOF96822.1"/>
    <property type="molecule type" value="Genomic_DNA"/>
</dbReference>